<dbReference type="OrthoDB" id="40219at2759"/>
<sequence length="238" mass="26572">MSELVSAGSRIIIGDSPGRQGRPGFIEELERLMCREVMFENVKGRKVEGYRNELICGESSESVGDGDLEIAVFDLMGNSILRKLKECGIQGNVQYHKPAFTSEELKDYAGNLGRHTKNLFVKSKKGEMFLIVARDDAEVKFKELGKILNVKSLSFGKEELLRDVLNVEKGHVNPFSIFNDVKGEVRFILDRGLLEIEEFFGHAGSNDISVGIGGQDLIRFVEESGHEVEVVDFKLKST</sequence>
<comment type="similarity">
    <text evidence="1">Belongs to the PRORSD1 family.</text>
</comment>
<dbReference type="Gene3D" id="3.90.960.10">
    <property type="entry name" value="YbaK/aminoacyl-tRNA synthetase-associated domain"/>
    <property type="match status" value="1"/>
</dbReference>
<proteinExistence type="inferred from homology"/>
<comment type="caution">
    <text evidence="3">The sequence shown here is derived from an EMBL/GenBank/DDBJ whole genome shotgun (WGS) entry which is preliminary data.</text>
</comment>
<dbReference type="InterPro" id="IPR040285">
    <property type="entry name" value="ProX/PRXD1"/>
</dbReference>
<organism evidence="3 4">
    <name type="scientific">Triparma laevis f. longispina</name>
    <dbReference type="NCBI Taxonomy" id="1714387"/>
    <lineage>
        <taxon>Eukaryota</taxon>
        <taxon>Sar</taxon>
        <taxon>Stramenopiles</taxon>
        <taxon>Ochrophyta</taxon>
        <taxon>Bolidophyceae</taxon>
        <taxon>Parmales</taxon>
        <taxon>Triparmaceae</taxon>
        <taxon>Triparma</taxon>
    </lineage>
</organism>
<accession>A0A9W7KWH7</accession>
<dbReference type="InterPro" id="IPR036754">
    <property type="entry name" value="YbaK/aa-tRNA-synt-asso_dom_sf"/>
</dbReference>
<evidence type="ECO:0000313" key="4">
    <source>
        <dbReference type="Proteomes" id="UP001165122"/>
    </source>
</evidence>
<dbReference type="AlphaFoldDB" id="A0A9W7KWH7"/>
<dbReference type="InterPro" id="IPR007214">
    <property type="entry name" value="YbaK/aa-tRNA-synth-assoc-dom"/>
</dbReference>
<name>A0A9W7KWH7_9STRA</name>
<dbReference type="Proteomes" id="UP001165122">
    <property type="component" value="Unassembled WGS sequence"/>
</dbReference>
<evidence type="ECO:0000313" key="3">
    <source>
        <dbReference type="EMBL" id="GMI14297.1"/>
    </source>
</evidence>
<keyword evidence="4" id="KW-1185">Reference proteome</keyword>
<dbReference type="PANTHER" id="PTHR31423">
    <property type="entry name" value="YBAK DOMAIN-CONTAINING PROTEIN"/>
    <property type="match status" value="1"/>
</dbReference>
<protein>
    <recommendedName>
        <fullName evidence="2">YbaK/aminoacyl-tRNA synthetase-associated domain-containing protein</fullName>
    </recommendedName>
</protein>
<dbReference type="GO" id="GO:0002161">
    <property type="term" value="F:aminoacyl-tRNA deacylase activity"/>
    <property type="evidence" value="ECO:0007669"/>
    <property type="project" value="InterPro"/>
</dbReference>
<dbReference type="SUPFAM" id="SSF55826">
    <property type="entry name" value="YbaK/ProRS associated domain"/>
    <property type="match status" value="1"/>
</dbReference>
<evidence type="ECO:0000259" key="2">
    <source>
        <dbReference type="Pfam" id="PF04073"/>
    </source>
</evidence>
<reference evidence="4" key="1">
    <citation type="journal article" date="2023" name="Commun. Biol.">
        <title>Genome analysis of Parmales, the sister group of diatoms, reveals the evolutionary specialization of diatoms from phago-mixotrophs to photoautotrophs.</title>
        <authorList>
            <person name="Ban H."/>
            <person name="Sato S."/>
            <person name="Yoshikawa S."/>
            <person name="Yamada K."/>
            <person name="Nakamura Y."/>
            <person name="Ichinomiya M."/>
            <person name="Sato N."/>
            <person name="Blanc-Mathieu R."/>
            <person name="Endo H."/>
            <person name="Kuwata A."/>
            <person name="Ogata H."/>
        </authorList>
    </citation>
    <scope>NUCLEOTIDE SEQUENCE [LARGE SCALE GENOMIC DNA]</scope>
    <source>
        <strain evidence="4">NIES 3700</strain>
    </source>
</reference>
<feature type="domain" description="YbaK/aminoacyl-tRNA synthetase-associated" evidence="2">
    <location>
        <begin position="96"/>
        <end position="220"/>
    </location>
</feature>
<dbReference type="EMBL" id="BRXW01000210">
    <property type="protein sequence ID" value="GMI14297.1"/>
    <property type="molecule type" value="Genomic_DNA"/>
</dbReference>
<dbReference type="PANTHER" id="PTHR31423:SF3">
    <property type="entry name" value="PROLYL-TRNA SYNTHETASE ASSOCIATED DOMAIN-CONTAINING PROTEIN 1-RELATED"/>
    <property type="match status" value="1"/>
</dbReference>
<gene>
    <name evidence="3" type="ORF">TrLO_g4807</name>
</gene>
<evidence type="ECO:0000256" key="1">
    <source>
        <dbReference type="ARBA" id="ARBA00010201"/>
    </source>
</evidence>
<dbReference type="Pfam" id="PF04073">
    <property type="entry name" value="tRNA_edit"/>
    <property type="match status" value="1"/>
</dbReference>